<evidence type="ECO:0000256" key="4">
    <source>
        <dbReference type="SAM" id="SignalP"/>
    </source>
</evidence>
<gene>
    <name evidence="5" type="ORF">Ga0123462_2073</name>
</gene>
<feature type="chain" id="PRO_5014681513" evidence="4">
    <location>
        <begin position="22"/>
        <end position="267"/>
    </location>
</feature>
<keyword evidence="1" id="KW-0802">TPR repeat</keyword>
<dbReference type="InterPro" id="IPR011990">
    <property type="entry name" value="TPR-like_helical_dom_sf"/>
</dbReference>
<name>A0A2K8L6G1_9PROT</name>
<keyword evidence="2" id="KW-0175">Coiled coil</keyword>
<feature type="repeat" description="TPR" evidence="1">
    <location>
        <begin position="222"/>
        <end position="255"/>
    </location>
</feature>
<keyword evidence="4" id="KW-0732">Signal</keyword>
<protein>
    <submittedName>
        <fullName evidence="5">Tol-pal system protein YbgF</fullName>
    </submittedName>
</protein>
<accession>A0A2K8L6G1</accession>
<proteinExistence type="predicted"/>
<evidence type="ECO:0000256" key="1">
    <source>
        <dbReference type="PROSITE-ProRule" id="PRU00339"/>
    </source>
</evidence>
<evidence type="ECO:0000256" key="3">
    <source>
        <dbReference type="SAM" id="MobiDB-lite"/>
    </source>
</evidence>
<dbReference type="KEGG" id="mfn:Ga0123462_2073"/>
<evidence type="ECO:0000256" key="2">
    <source>
        <dbReference type="SAM" id="Coils"/>
    </source>
</evidence>
<dbReference type="PROSITE" id="PS50005">
    <property type="entry name" value="TPR"/>
    <property type="match status" value="1"/>
</dbReference>
<organism evidence="5 6">
    <name type="scientific">Mariprofundus ferrinatatus</name>
    <dbReference type="NCBI Taxonomy" id="1921087"/>
    <lineage>
        <taxon>Bacteria</taxon>
        <taxon>Pseudomonadati</taxon>
        <taxon>Pseudomonadota</taxon>
        <taxon>Candidatius Mariprofundia</taxon>
        <taxon>Mariprofundales</taxon>
        <taxon>Mariprofundaceae</taxon>
        <taxon>Mariprofundus</taxon>
    </lineage>
</organism>
<reference evidence="5 6" key="1">
    <citation type="submission" date="2016-12" db="EMBL/GenBank/DDBJ databases">
        <title>Isolation and genomic insights into novel planktonic Zetaproteobacteria from stratified waters of the Chesapeake Bay.</title>
        <authorList>
            <person name="McAllister S.M."/>
            <person name="Kato S."/>
            <person name="Chan C.S."/>
            <person name="Chiu B.K."/>
            <person name="Field E.K."/>
        </authorList>
    </citation>
    <scope>NUCLEOTIDE SEQUENCE [LARGE SCALE GENOMIC DNA]</scope>
    <source>
        <strain evidence="5 6">CP-8</strain>
    </source>
</reference>
<dbReference type="NCBIfam" id="TIGR02795">
    <property type="entry name" value="tol_pal_ybgF"/>
    <property type="match status" value="1"/>
</dbReference>
<evidence type="ECO:0000313" key="6">
    <source>
        <dbReference type="Proteomes" id="UP000231637"/>
    </source>
</evidence>
<dbReference type="RefSeq" id="WP_100266203.1">
    <property type="nucleotide sequence ID" value="NZ_CP018800.1"/>
</dbReference>
<dbReference type="SUPFAM" id="SSF48452">
    <property type="entry name" value="TPR-like"/>
    <property type="match status" value="1"/>
</dbReference>
<dbReference type="Pfam" id="PF13432">
    <property type="entry name" value="TPR_16"/>
    <property type="match status" value="1"/>
</dbReference>
<dbReference type="EMBL" id="CP018800">
    <property type="protein sequence ID" value="ATX82908.1"/>
    <property type="molecule type" value="Genomic_DNA"/>
</dbReference>
<feature type="signal peptide" evidence="4">
    <location>
        <begin position="1"/>
        <end position="21"/>
    </location>
</feature>
<dbReference type="AlphaFoldDB" id="A0A2K8L6G1"/>
<dbReference type="OrthoDB" id="7185608at2"/>
<dbReference type="Proteomes" id="UP000231637">
    <property type="component" value="Chromosome"/>
</dbReference>
<keyword evidence="6" id="KW-1185">Reference proteome</keyword>
<feature type="region of interest" description="Disordered" evidence="3">
    <location>
        <begin position="124"/>
        <end position="144"/>
    </location>
</feature>
<feature type="coiled-coil region" evidence="2">
    <location>
        <begin position="50"/>
        <end position="109"/>
    </location>
</feature>
<dbReference type="Pfam" id="PF13174">
    <property type="entry name" value="TPR_6"/>
    <property type="match status" value="1"/>
</dbReference>
<dbReference type="InterPro" id="IPR019734">
    <property type="entry name" value="TPR_rpt"/>
</dbReference>
<dbReference type="InterPro" id="IPR014162">
    <property type="entry name" value="CpoB_C"/>
</dbReference>
<dbReference type="Gene3D" id="1.25.40.10">
    <property type="entry name" value="Tetratricopeptide repeat domain"/>
    <property type="match status" value="1"/>
</dbReference>
<sequence>MDRITRLSLLCSLPMLLNACASIPGFQASQSSEDKEILWKEQVEQRLDAVADHNAEIAKLRARVSLLETENRREFTHAQNEFAAINSQMELLKKELEALQSSRSKAKAKAAKNTQKNTAAKAFETNAESKPLPEPVATQPAPQQNERAKAAYYDAFFAMKNGDYFEASLAFRNFLRDFPDDKLAGEAKYWYAESLLAQGEPMKALAVFQEINKGKPFTPKHAAALLQAGLIHEQQQQHEEAATLYSQLIRQHPSSSEAETARSKLKQ</sequence>
<evidence type="ECO:0000313" key="5">
    <source>
        <dbReference type="EMBL" id="ATX82908.1"/>
    </source>
</evidence>